<evidence type="ECO:0000313" key="2">
    <source>
        <dbReference type="EMBL" id="KYO47398.1"/>
    </source>
</evidence>
<dbReference type="Proteomes" id="UP000050525">
    <property type="component" value="Unassembled WGS sequence"/>
</dbReference>
<reference evidence="2 3" key="1">
    <citation type="journal article" date="2012" name="Genome Biol.">
        <title>Sequencing three crocodilian genomes to illuminate the evolution of archosaurs and amniotes.</title>
        <authorList>
            <person name="St John J.A."/>
            <person name="Braun E.L."/>
            <person name="Isberg S.R."/>
            <person name="Miles L.G."/>
            <person name="Chong A.Y."/>
            <person name="Gongora J."/>
            <person name="Dalzell P."/>
            <person name="Moran C."/>
            <person name="Bed'hom B."/>
            <person name="Abzhanov A."/>
            <person name="Burgess S.C."/>
            <person name="Cooksey A.M."/>
            <person name="Castoe T.A."/>
            <person name="Crawford N.G."/>
            <person name="Densmore L.D."/>
            <person name="Drew J.C."/>
            <person name="Edwards S.V."/>
            <person name="Faircloth B.C."/>
            <person name="Fujita M.K."/>
            <person name="Greenwold M.J."/>
            <person name="Hoffmann F.G."/>
            <person name="Howard J.M."/>
            <person name="Iguchi T."/>
            <person name="Janes D.E."/>
            <person name="Khan S.Y."/>
            <person name="Kohno S."/>
            <person name="de Koning A.J."/>
            <person name="Lance S.L."/>
            <person name="McCarthy F.M."/>
            <person name="McCormack J.E."/>
            <person name="Merchant M.E."/>
            <person name="Peterson D.G."/>
            <person name="Pollock D.D."/>
            <person name="Pourmand N."/>
            <person name="Raney B.J."/>
            <person name="Roessler K.A."/>
            <person name="Sanford J.R."/>
            <person name="Sawyer R.H."/>
            <person name="Schmidt C.J."/>
            <person name="Triplett E.W."/>
            <person name="Tuberville T.D."/>
            <person name="Venegas-Anaya M."/>
            <person name="Howard J.T."/>
            <person name="Jarvis E.D."/>
            <person name="Guillette L.J.Jr."/>
            <person name="Glenn T.C."/>
            <person name="Green R.E."/>
            <person name="Ray D.A."/>
        </authorList>
    </citation>
    <scope>NUCLEOTIDE SEQUENCE [LARGE SCALE GENOMIC DNA]</scope>
    <source>
        <strain evidence="2">KSC_2009_1</strain>
    </source>
</reference>
<feature type="region of interest" description="Disordered" evidence="1">
    <location>
        <begin position="1"/>
        <end position="20"/>
    </location>
</feature>
<keyword evidence="3" id="KW-1185">Reference proteome</keyword>
<evidence type="ECO:0000256" key="1">
    <source>
        <dbReference type="SAM" id="MobiDB-lite"/>
    </source>
</evidence>
<comment type="caution">
    <text evidence="2">The sequence shown here is derived from an EMBL/GenBank/DDBJ whole genome shotgun (WGS) entry which is preliminary data.</text>
</comment>
<evidence type="ECO:0000313" key="3">
    <source>
        <dbReference type="Proteomes" id="UP000050525"/>
    </source>
</evidence>
<protein>
    <submittedName>
        <fullName evidence="2">Uncharacterized protein</fullName>
    </submittedName>
</protein>
<accession>A0A151PEE3</accession>
<dbReference type="AlphaFoldDB" id="A0A151PEE3"/>
<gene>
    <name evidence="2" type="ORF">Y1Q_0001206</name>
</gene>
<name>A0A151PEE3_ALLMI</name>
<dbReference type="EMBL" id="AKHW03000422">
    <property type="protein sequence ID" value="KYO47398.1"/>
    <property type="molecule type" value="Genomic_DNA"/>
</dbReference>
<proteinExistence type="predicted"/>
<sequence length="88" mass="9685">MKDNENKRKPNYNSYDGSRISSSHSMISLTKDFDFKVASVPACKGLHRAGSGSRGQGVPYAHVVCSSSCSYLQGPEDDQGQHYRLKTD</sequence>
<organism evidence="2 3">
    <name type="scientific">Alligator mississippiensis</name>
    <name type="common">American alligator</name>
    <dbReference type="NCBI Taxonomy" id="8496"/>
    <lineage>
        <taxon>Eukaryota</taxon>
        <taxon>Metazoa</taxon>
        <taxon>Chordata</taxon>
        <taxon>Craniata</taxon>
        <taxon>Vertebrata</taxon>
        <taxon>Euteleostomi</taxon>
        <taxon>Archelosauria</taxon>
        <taxon>Archosauria</taxon>
        <taxon>Crocodylia</taxon>
        <taxon>Alligatoridae</taxon>
        <taxon>Alligatorinae</taxon>
        <taxon>Alligator</taxon>
    </lineage>
</organism>